<organism evidence="1 2">
    <name type="scientific">Halogeometricum salsisoli</name>
    <dbReference type="NCBI Taxonomy" id="2950536"/>
    <lineage>
        <taxon>Archaea</taxon>
        <taxon>Methanobacteriati</taxon>
        <taxon>Methanobacteriota</taxon>
        <taxon>Stenosarchaea group</taxon>
        <taxon>Halobacteria</taxon>
        <taxon>Halobacteriales</taxon>
        <taxon>Haloferacaceae</taxon>
        <taxon>Halogeometricum</taxon>
    </lineage>
</organism>
<keyword evidence="2" id="KW-1185">Reference proteome</keyword>
<evidence type="ECO:0000313" key="1">
    <source>
        <dbReference type="EMBL" id="MDS0297784.1"/>
    </source>
</evidence>
<sequence>MNALKDAVSVEKLSTIQREAVDQIREYREDDARFINLYGPKKAGKTFLCWTLQRSEGWEYHPQMPDTADEPVVIYDHGDADRMATRKLRTHASINGLATAVYVTQKPAEEVFPRVELAPEENHYETVQSNWESLGLPVEHAPNQVHQ</sequence>
<dbReference type="RefSeq" id="WP_310922612.1">
    <property type="nucleotide sequence ID" value="NZ_JAMQOP010000001.1"/>
</dbReference>
<reference evidence="1 2" key="1">
    <citation type="submission" date="2022-06" db="EMBL/GenBank/DDBJ databases">
        <title>Halogeometricum sp. a new haloarchaeum isolate from saline soil.</title>
        <authorList>
            <person name="Strakova D."/>
            <person name="Galisteo C."/>
            <person name="Sanchez-Porro C."/>
            <person name="Ventosa A."/>
        </authorList>
    </citation>
    <scope>NUCLEOTIDE SEQUENCE [LARGE SCALE GENOMIC DNA]</scope>
    <source>
        <strain evidence="1 2">S1BR25-6</strain>
    </source>
</reference>
<dbReference type="EMBL" id="JAMQOP010000001">
    <property type="protein sequence ID" value="MDS0297784.1"/>
    <property type="molecule type" value="Genomic_DNA"/>
</dbReference>
<dbReference type="Proteomes" id="UP001257060">
    <property type="component" value="Unassembled WGS sequence"/>
</dbReference>
<name>A0ABU2GBV2_9EURY</name>
<gene>
    <name evidence="1" type="ORF">NDI76_03430</name>
</gene>
<accession>A0ABU2GBV2</accession>
<protein>
    <submittedName>
        <fullName evidence="1">Uncharacterized protein</fullName>
    </submittedName>
</protein>
<comment type="caution">
    <text evidence="1">The sequence shown here is derived from an EMBL/GenBank/DDBJ whole genome shotgun (WGS) entry which is preliminary data.</text>
</comment>
<evidence type="ECO:0000313" key="2">
    <source>
        <dbReference type="Proteomes" id="UP001257060"/>
    </source>
</evidence>
<proteinExistence type="predicted"/>